<dbReference type="Gene3D" id="3.20.20.70">
    <property type="entry name" value="Aldolase class I"/>
    <property type="match status" value="1"/>
</dbReference>
<dbReference type="CDD" id="cd01335">
    <property type="entry name" value="Radical_SAM"/>
    <property type="match status" value="1"/>
</dbReference>
<dbReference type="PANTHER" id="PTHR43273">
    <property type="entry name" value="ANAEROBIC SULFATASE-MATURATING ENZYME HOMOLOG ASLB-RELATED"/>
    <property type="match status" value="1"/>
</dbReference>
<dbReference type="InterPro" id="IPR023867">
    <property type="entry name" value="Sulphatase_maturase_rSAM"/>
</dbReference>
<dbReference type="Proteomes" id="UP000002593">
    <property type="component" value="Chromosome"/>
</dbReference>
<dbReference type="InterPro" id="IPR023819">
    <property type="entry name" value="Pep-mod_rSAM_AF0577"/>
</dbReference>
<name>A2BJC6_HYPBU</name>
<evidence type="ECO:0000256" key="5">
    <source>
        <dbReference type="ARBA" id="ARBA00023014"/>
    </source>
</evidence>
<evidence type="ECO:0000256" key="2">
    <source>
        <dbReference type="ARBA" id="ARBA00022691"/>
    </source>
</evidence>
<gene>
    <name evidence="7" type="ordered locus">Hbut_0215</name>
</gene>
<dbReference type="KEGG" id="hbu:Hbut_0215"/>
<dbReference type="GO" id="GO:0016491">
    <property type="term" value="F:oxidoreductase activity"/>
    <property type="evidence" value="ECO:0007669"/>
    <property type="project" value="InterPro"/>
</dbReference>
<dbReference type="InterPro" id="IPR007197">
    <property type="entry name" value="rSAM"/>
</dbReference>
<evidence type="ECO:0000313" key="7">
    <source>
        <dbReference type="EMBL" id="ABM80087.1"/>
    </source>
</evidence>
<dbReference type="RefSeq" id="WP_011821404.1">
    <property type="nucleotide sequence ID" value="NC_008818.1"/>
</dbReference>
<dbReference type="EnsemblBacteria" id="ABM80087">
    <property type="protein sequence ID" value="ABM80087"/>
    <property type="gene ID" value="Hbut_0215"/>
</dbReference>
<dbReference type="Pfam" id="PF04055">
    <property type="entry name" value="Radical_SAM"/>
    <property type="match status" value="1"/>
</dbReference>
<feature type="domain" description="Radical SAM core" evidence="6">
    <location>
        <begin position="8"/>
        <end position="222"/>
    </location>
</feature>
<dbReference type="InterPro" id="IPR013785">
    <property type="entry name" value="Aldolase_TIM"/>
</dbReference>
<dbReference type="InterPro" id="IPR058240">
    <property type="entry name" value="rSAM_sf"/>
</dbReference>
<dbReference type="PANTHER" id="PTHR43273:SF2">
    <property type="entry name" value="RADICAL SAM CORE DOMAIN-CONTAINING PROTEIN"/>
    <property type="match status" value="1"/>
</dbReference>
<accession>A2BJC6</accession>
<dbReference type="InterPro" id="IPR023885">
    <property type="entry name" value="4Fe4S-binding_SPASM_dom"/>
</dbReference>
<dbReference type="SFLD" id="SFLDG01067">
    <property type="entry name" value="SPASM/twitch_domain_containing"/>
    <property type="match status" value="1"/>
</dbReference>
<keyword evidence="8" id="KW-1185">Reference proteome</keyword>
<proteinExistence type="predicted"/>
<keyword evidence="5" id="KW-0411">Iron-sulfur</keyword>
<dbReference type="PROSITE" id="PS51918">
    <property type="entry name" value="RADICAL_SAM"/>
    <property type="match status" value="1"/>
</dbReference>
<dbReference type="GeneID" id="4781702"/>
<organism evidence="7 8">
    <name type="scientific">Hyperthermus butylicus (strain DSM 5456 / JCM 9403 / PLM1-5)</name>
    <dbReference type="NCBI Taxonomy" id="415426"/>
    <lineage>
        <taxon>Archaea</taxon>
        <taxon>Thermoproteota</taxon>
        <taxon>Thermoprotei</taxon>
        <taxon>Desulfurococcales</taxon>
        <taxon>Pyrodictiaceae</taxon>
        <taxon>Hyperthermus</taxon>
    </lineage>
</organism>
<dbReference type="HOGENOM" id="CLU_777602_0_0_2"/>
<dbReference type="GO" id="GO:0051536">
    <property type="term" value="F:iron-sulfur cluster binding"/>
    <property type="evidence" value="ECO:0007669"/>
    <property type="project" value="UniProtKB-KW"/>
</dbReference>
<comment type="cofactor">
    <cofactor evidence="1">
        <name>[4Fe-4S] cluster</name>
        <dbReference type="ChEBI" id="CHEBI:49883"/>
    </cofactor>
</comment>
<evidence type="ECO:0000256" key="3">
    <source>
        <dbReference type="ARBA" id="ARBA00022723"/>
    </source>
</evidence>
<dbReference type="NCBIfam" id="TIGR04084">
    <property type="entry name" value="rSAM_AF0577"/>
    <property type="match status" value="1"/>
</dbReference>
<dbReference type="GO" id="GO:0046872">
    <property type="term" value="F:metal ion binding"/>
    <property type="evidence" value="ECO:0007669"/>
    <property type="project" value="UniProtKB-KW"/>
</dbReference>
<dbReference type="EMBL" id="CP000493">
    <property type="protein sequence ID" value="ABM80087.1"/>
    <property type="molecule type" value="Genomic_DNA"/>
</dbReference>
<dbReference type="NCBIfam" id="TIGR04085">
    <property type="entry name" value="rSAM_more_4Fe4S"/>
    <property type="match status" value="1"/>
</dbReference>
<keyword evidence="2" id="KW-0949">S-adenosyl-L-methionine</keyword>
<dbReference type="STRING" id="415426.Hbut_0215"/>
<evidence type="ECO:0000256" key="4">
    <source>
        <dbReference type="ARBA" id="ARBA00023004"/>
    </source>
</evidence>
<sequence length="373" mass="42447">MLEAWVGGFGTGLLWFVFTTGLCNLRCRYCGGGFPPDIVPPWPRYRVEELVELIERVDSRPVVFFYGGEPLLNPGFIREVMDALPHAVFGIQTNAILHNRLGDEYWARFTTVLLSVDGVEGVTDRWRGPGVYSRVVSALRRLQRLRERLGGPATIVARMAVHREISIYRDVMHLLRGLGFDKVHWQLDAVWSPPWRLGAWARESYLPGLRRLARWVAARPRARLHRIVPFHGIVSALYNGGFRWYPCGAGRTAVAVLTDGRIVACPIAVREEWAVLGTLDTWRGRVLPESFVPERCRLCSYYPLCGGRCLYAQVESSYWPGRLLEELDWVTRRTIDIVLEEVVPAVEKAVERGEIDLAYLSYTPELESTEVIP</sequence>
<evidence type="ECO:0000259" key="6">
    <source>
        <dbReference type="PROSITE" id="PS51918"/>
    </source>
</evidence>
<dbReference type="AlphaFoldDB" id="A2BJC6"/>
<dbReference type="eggNOG" id="arCOG00938">
    <property type="taxonomic scope" value="Archaea"/>
</dbReference>
<keyword evidence="3" id="KW-0479">Metal-binding</keyword>
<evidence type="ECO:0000256" key="1">
    <source>
        <dbReference type="ARBA" id="ARBA00001966"/>
    </source>
</evidence>
<dbReference type="SFLD" id="SFLDG01104">
    <property type="entry name" value="Uncharacterised_Radical_SAM_Su"/>
    <property type="match status" value="1"/>
</dbReference>
<protein>
    <submittedName>
        <fullName evidence="7">Fe-S oxidoreductase</fullName>
    </submittedName>
</protein>
<dbReference type="SFLD" id="SFLDS00029">
    <property type="entry name" value="Radical_SAM"/>
    <property type="match status" value="1"/>
</dbReference>
<dbReference type="SUPFAM" id="SSF102114">
    <property type="entry name" value="Radical SAM enzymes"/>
    <property type="match status" value="1"/>
</dbReference>
<evidence type="ECO:0000313" key="8">
    <source>
        <dbReference type="Proteomes" id="UP000002593"/>
    </source>
</evidence>
<reference evidence="7 8" key="1">
    <citation type="journal article" date="2007" name="Archaea">
        <title>The genome of Hyperthermus butylicus: a sulfur-reducing, peptide fermenting, neutrophilic Crenarchaeote growing up to 108 degrees C.</title>
        <authorList>
            <person name="Brugger K."/>
            <person name="Chen L."/>
            <person name="Stark M."/>
            <person name="Zibat A."/>
            <person name="Redder P."/>
            <person name="Ruepp A."/>
            <person name="Awayez M."/>
            <person name="She Q."/>
            <person name="Garrett R.A."/>
            <person name="Klenk H.P."/>
        </authorList>
    </citation>
    <scope>NUCLEOTIDE SEQUENCE [LARGE SCALE GENOMIC DNA]</scope>
    <source>
        <strain evidence="8">DSM 5456 / JCM 9403 / PLM1-5</strain>
    </source>
</reference>
<keyword evidence="4" id="KW-0408">Iron</keyword>